<dbReference type="EC" id="5.3.1.1" evidence="3"/>
<reference evidence="4 5" key="1">
    <citation type="journal article" date="2016" name="Nat. Commun.">
        <title>Thousands of microbial genomes shed light on interconnected biogeochemical processes in an aquifer system.</title>
        <authorList>
            <person name="Anantharaman K."/>
            <person name="Brown C.T."/>
            <person name="Hug L.A."/>
            <person name="Sharon I."/>
            <person name="Castelle C.J."/>
            <person name="Probst A.J."/>
            <person name="Thomas B.C."/>
            <person name="Singh A."/>
            <person name="Wilkins M.J."/>
            <person name="Karaoz U."/>
            <person name="Brodie E.L."/>
            <person name="Williams K.H."/>
            <person name="Hubbard S.S."/>
            <person name="Banfield J.F."/>
        </authorList>
    </citation>
    <scope>NUCLEOTIDE SEQUENCE [LARGE SCALE GENOMIC DNA]</scope>
</reference>
<evidence type="ECO:0000256" key="3">
    <source>
        <dbReference type="RuleBase" id="RU363013"/>
    </source>
</evidence>
<dbReference type="SUPFAM" id="SSF51351">
    <property type="entry name" value="Triosephosphate isomerase (TIM)"/>
    <property type="match status" value="1"/>
</dbReference>
<dbReference type="GO" id="GO:0019563">
    <property type="term" value="P:glycerol catabolic process"/>
    <property type="evidence" value="ECO:0007669"/>
    <property type="project" value="TreeGrafter"/>
</dbReference>
<gene>
    <name evidence="4" type="ORF">A2785_02715</name>
</gene>
<protein>
    <recommendedName>
        <fullName evidence="3">Triosephosphate isomerase</fullName>
        <ecNumber evidence="3">5.3.1.1</ecNumber>
    </recommendedName>
</protein>
<proteinExistence type="inferred from homology"/>
<dbReference type="UniPathway" id="UPA00109">
    <property type="reaction ID" value="UER00189"/>
</dbReference>
<dbReference type="GO" id="GO:0005829">
    <property type="term" value="C:cytosol"/>
    <property type="evidence" value="ECO:0007669"/>
    <property type="project" value="TreeGrafter"/>
</dbReference>
<accession>A0A1G1VKY3</accession>
<keyword evidence="3" id="KW-0963">Cytoplasm</keyword>
<dbReference type="PANTHER" id="PTHR21139">
    <property type="entry name" value="TRIOSEPHOSPHATE ISOMERASE"/>
    <property type="match status" value="1"/>
</dbReference>
<keyword evidence="2 3" id="KW-0413">Isomerase</keyword>
<dbReference type="GO" id="GO:0006096">
    <property type="term" value="P:glycolytic process"/>
    <property type="evidence" value="ECO:0007669"/>
    <property type="project" value="UniProtKB-UniPathway"/>
</dbReference>
<dbReference type="PROSITE" id="PS51440">
    <property type="entry name" value="TIM_2"/>
    <property type="match status" value="1"/>
</dbReference>
<name>A0A1G1VKY3_9BACT</name>
<keyword evidence="3" id="KW-0312">Gluconeogenesis</keyword>
<dbReference type="CDD" id="cd00311">
    <property type="entry name" value="TIM"/>
    <property type="match status" value="1"/>
</dbReference>
<comment type="similarity">
    <text evidence="1 3">Belongs to the triosephosphate isomerase family.</text>
</comment>
<comment type="subunit">
    <text evidence="3">Homodimer.</text>
</comment>
<comment type="pathway">
    <text evidence="3">Carbohydrate degradation; glycolysis; D-glyceraldehyde 3-phosphate from glycerone phosphate: step 1/1.</text>
</comment>
<comment type="subcellular location">
    <subcellularLocation>
        <location evidence="3">Cytoplasm</location>
    </subcellularLocation>
</comment>
<evidence type="ECO:0000256" key="1">
    <source>
        <dbReference type="ARBA" id="ARBA00007422"/>
    </source>
</evidence>
<dbReference type="InterPro" id="IPR035990">
    <property type="entry name" value="TIM_sf"/>
</dbReference>
<keyword evidence="3" id="KW-0324">Glycolysis</keyword>
<comment type="pathway">
    <text evidence="3">Carbohydrate biosynthesis; gluconeogenesis.</text>
</comment>
<dbReference type="GO" id="GO:0046166">
    <property type="term" value="P:glyceraldehyde-3-phosphate biosynthetic process"/>
    <property type="evidence" value="ECO:0007669"/>
    <property type="project" value="TreeGrafter"/>
</dbReference>
<dbReference type="Gene3D" id="3.20.20.70">
    <property type="entry name" value="Aldolase class I"/>
    <property type="match status" value="1"/>
</dbReference>
<dbReference type="Proteomes" id="UP000179069">
    <property type="component" value="Unassembled WGS sequence"/>
</dbReference>
<evidence type="ECO:0000313" key="5">
    <source>
        <dbReference type="Proteomes" id="UP000179069"/>
    </source>
</evidence>
<evidence type="ECO:0000313" key="4">
    <source>
        <dbReference type="EMBL" id="OGY16058.1"/>
    </source>
</evidence>
<dbReference type="AlphaFoldDB" id="A0A1G1VKY3"/>
<dbReference type="GO" id="GO:0006094">
    <property type="term" value="P:gluconeogenesis"/>
    <property type="evidence" value="ECO:0007669"/>
    <property type="project" value="UniProtKB-UniPathway"/>
</dbReference>
<evidence type="ECO:0000256" key="2">
    <source>
        <dbReference type="ARBA" id="ARBA00023235"/>
    </source>
</evidence>
<comment type="caution">
    <text evidence="4">The sequence shown here is derived from an EMBL/GenBank/DDBJ whole genome shotgun (WGS) entry which is preliminary data.</text>
</comment>
<dbReference type="InterPro" id="IPR013785">
    <property type="entry name" value="Aldolase_TIM"/>
</dbReference>
<dbReference type="GO" id="GO:0004807">
    <property type="term" value="F:triose-phosphate isomerase activity"/>
    <property type="evidence" value="ECO:0007669"/>
    <property type="project" value="UniProtKB-EC"/>
</dbReference>
<dbReference type="PANTHER" id="PTHR21139:SF42">
    <property type="entry name" value="TRIOSEPHOSPHATE ISOMERASE"/>
    <property type="match status" value="1"/>
</dbReference>
<dbReference type="EMBL" id="MHCI01000020">
    <property type="protein sequence ID" value="OGY16058.1"/>
    <property type="molecule type" value="Genomic_DNA"/>
</dbReference>
<dbReference type="InterPro" id="IPR000652">
    <property type="entry name" value="Triosephosphate_isomerase"/>
</dbReference>
<sequence>MKYLIGNWKANKTIAEASAWIEQVKREMPVLSESLRVVLCPSDIHLFLFKKEWPGLTLGAQDCSPYGDGAYTGQVTARMLAPLVNYVILGHSERRRYFHEDESMVVKKAIQALDNGITPIIAVDANNFRKQLVALETNQRKESIVMYEPPEAISEQIGPIGKGKAAPLEEVRKMIERIKTEYEVSRVLYGGSVKSDNLATFLNEPMVDGVLPGSASLNAQEWVRMMRIGNEAIQNSR</sequence>
<organism evidence="4 5">
    <name type="scientific">Candidatus Chisholmbacteria bacterium RIFCSPHIGHO2_01_FULL_49_18</name>
    <dbReference type="NCBI Taxonomy" id="1797590"/>
    <lineage>
        <taxon>Bacteria</taxon>
        <taxon>Candidatus Chisholmiibacteriota</taxon>
    </lineage>
</organism>
<dbReference type="UniPathway" id="UPA00138"/>
<comment type="catalytic activity">
    <reaction evidence="3">
        <text>D-glyceraldehyde 3-phosphate = dihydroxyacetone phosphate</text>
        <dbReference type="Rhea" id="RHEA:18585"/>
        <dbReference type="ChEBI" id="CHEBI:57642"/>
        <dbReference type="ChEBI" id="CHEBI:59776"/>
        <dbReference type="EC" id="5.3.1.1"/>
    </reaction>
</comment>
<dbReference type="Pfam" id="PF00121">
    <property type="entry name" value="TIM"/>
    <property type="match status" value="1"/>
</dbReference>